<protein>
    <submittedName>
        <fullName evidence="2">Uncharacterized protein</fullName>
    </submittedName>
</protein>
<proteinExistence type="inferred from homology"/>
<comment type="similarity">
    <text evidence="1">Belongs to the UDP-glycosyltransferase family.</text>
</comment>
<evidence type="ECO:0000313" key="3">
    <source>
        <dbReference type="Proteomes" id="UP000325577"/>
    </source>
</evidence>
<evidence type="ECO:0000313" key="2">
    <source>
        <dbReference type="EMBL" id="KAA8516566.1"/>
    </source>
</evidence>
<dbReference type="AlphaFoldDB" id="A0A5J4ZFR2"/>
<dbReference type="EMBL" id="CM018051">
    <property type="protein sequence ID" value="KAA8516566.1"/>
    <property type="molecule type" value="Genomic_DNA"/>
</dbReference>
<evidence type="ECO:0000256" key="1">
    <source>
        <dbReference type="ARBA" id="ARBA00009995"/>
    </source>
</evidence>
<name>A0A5J4ZFR2_9ASTE</name>
<dbReference type="GO" id="GO:0035251">
    <property type="term" value="F:UDP-glucosyltransferase activity"/>
    <property type="evidence" value="ECO:0007669"/>
    <property type="project" value="TreeGrafter"/>
</dbReference>
<keyword evidence="3" id="KW-1185">Reference proteome</keyword>
<dbReference type="PANTHER" id="PTHR48047">
    <property type="entry name" value="GLYCOSYLTRANSFERASE"/>
    <property type="match status" value="1"/>
</dbReference>
<gene>
    <name evidence="2" type="ORF">F0562_016928</name>
</gene>
<sequence>MTHRQAHTWLGEVDKADDAGVESVKEAKVRESDLASGRLRSGSADGFPAGSPEGSGASLLEWGRAVVSRGVCLSTQRKGQTSFRAPSLAMATETDTHQLHVFFFPFMSPGHQIPMLDMARLIAARRVKVTIITTALNLSRFQTIIDRDKLSGDVDINLHVLDFPFQAAGLPQHCENLDTLPSRLMSSSFSRAVMMLQPQADDLVRRHQPDAIISDLNLPWTAEIGRKYGIPRIVFHGTCCFSLSVTDSVNKYRPHENVDSEFFPFLVPFLPDPVRITRSQMPNRFFRNMGLQEFFAQFMEAERNTYGVVANSFYEIEPKYIEHLKKITAKKSHRWLRSVWVLKLQIALSYGSSGTAMEVGLRSTIWQRRVTGRGLIIRGWAPQVLILNHPAGGWVRDSLRVELGVGIGECRRADHNLAAFC</sequence>
<reference evidence="2 3" key="1">
    <citation type="submission" date="2019-09" db="EMBL/GenBank/DDBJ databases">
        <title>A chromosome-level genome assembly of the Chinese tupelo Nyssa sinensis.</title>
        <authorList>
            <person name="Yang X."/>
            <person name="Kang M."/>
            <person name="Yang Y."/>
            <person name="Xiong H."/>
            <person name="Wang M."/>
            <person name="Zhang Z."/>
            <person name="Wang Z."/>
            <person name="Wu H."/>
            <person name="Ma T."/>
            <person name="Liu J."/>
            <person name="Xi Z."/>
        </authorList>
    </citation>
    <scope>NUCLEOTIDE SEQUENCE [LARGE SCALE GENOMIC DNA]</scope>
    <source>
        <strain evidence="2">J267</strain>
        <tissue evidence="2">Leaf</tissue>
    </source>
</reference>
<dbReference type="Gene3D" id="3.40.50.2000">
    <property type="entry name" value="Glycogen Phosphorylase B"/>
    <property type="match status" value="2"/>
</dbReference>
<accession>A0A5J4ZFR2</accession>
<organism evidence="2 3">
    <name type="scientific">Nyssa sinensis</name>
    <dbReference type="NCBI Taxonomy" id="561372"/>
    <lineage>
        <taxon>Eukaryota</taxon>
        <taxon>Viridiplantae</taxon>
        <taxon>Streptophyta</taxon>
        <taxon>Embryophyta</taxon>
        <taxon>Tracheophyta</taxon>
        <taxon>Spermatophyta</taxon>
        <taxon>Magnoliopsida</taxon>
        <taxon>eudicotyledons</taxon>
        <taxon>Gunneridae</taxon>
        <taxon>Pentapetalae</taxon>
        <taxon>asterids</taxon>
        <taxon>Cornales</taxon>
        <taxon>Nyssaceae</taxon>
        <taxon>Nyssa</taxon>
    </lineage>
</organism>
<dbReference type="OrthoDB" id="5835829at2759"/>
<dbReference type="PANTHER" id="PTHR48047:SF182">
    <property type="entry name" value="GLYCOSYLTRANSFERASE"/>
    <property type="match status" value="1"/>
</dbReference>
<dbReference type="Proteomes" id="UP000325577">
    <property type="component" value="Linkage Group LG8"/>
</dbReference>
<dbReference type="SUPFAM" id="SSF53756">
    <property type="entry name" value="UDP-Glycosyltransferase/glycogen phosphorylase"/>
    <property type="match status" value="1"/>
</dbReference>